<dbReference type="EMBL" id="KN881727">
    <property type="protein sequence ID" value="KIY49105.1"/>
    <property type="molecule type" value="Genomic_DNA"/>
</dbReference>
<protein>
    <submittedName>
        <fullName evidence="1">Uncharacterized protein</fullName>
    </submittedName>
</protein>
<dbReference type="AlphaFoldDB" id="A0A0D7AEG6"/>
<evidence type="ECO:0000313" key="2">
    <source>
        <dbReference type="Proteomes" id="UP000054144"/>
    </source>
</evidence>
<gene>
    <name evidence="1" type="ORF">FISHEDRAFT_42038</name>
</gene>
<evidence type="ECO:0000313" key="1">
    <source>
        <dbReference type="EMBL" id="KIY49105.1"/>
    </source>
</evidence>
<sequence>MRLAYPASNQASHLNDFLLAIKIARHSPCSRCEACQGLHPEFGVDVVLDHELSGTALPTDEHNFGYLEMCACGHSMKAHGADDTFMSKEEFSRRAALAIRLDEYFQRAGKLLMFDFKNDDIESLRRELAGTQGMPIFTSITSPSSTDVLLVDVNRS</sequence>
<name>A0A0D7AEG6_9AGAR</name>
<organism evidence="1 2">
    <name type="scientific">Fistulina hepatica ATCC 64428</name>
    <dbReference type="NCBI Taxonomy" id="1128425"/>
    <lineage>
        <taxon>Eukaryota</taxon>
        <taxon>Fungi</taxon>
        <taxon>Dikarya</taxon>
        <taxon>Basidiomycota</taxon>
        <taxon>Agaricomycotina</taxon>
        <taxon>Agaricomycetes</taxon>
        <taxon>Agaricomycetidae</taxon>
        <taxon>Agaricales</taxon>
        <taxon>Fistulinaceae</taxon>
        <taxon>Fistulina</taxon>
    </lineage>
</organism>
<dbReference type="Proteomes" id="UP000054144">
    <property type="component" value="Unassembled WGS sequence"/>
</dbReference>
<reference evidence="1 2" key="1">
    <citation type="journal article" date="2015" name="Fungal Genet. Biol.">
        <title>Evolution of novel wood decay mechanisms in Agaricales revealed by the genome sequences of Fistulina hepatica and Cylindrobasidium torrendii.</title>
        <authorList>
            <person name="Floudas D."/>
            <person name="Held B.W."/>
            <person name="Riley R."/>
            <person name="Nagy L.G."/>
            <person name="Koehler G."/>
            <person name="Ransdell A.S."/>
            <person name="Younus H."/>
            <person name="Chow J."/>
            <person name="Chiniquy J."/>
            <person name="Lipzen A."/>
            <person name="Tritt A."/>
            <person name="Sun H."/>
            <person name="Haridas S."/>
            <person name="LaButti K."/>
            <person name="Ohm R.A."/>
            <person name="Kues U."/>
            <person name="Blanchette R.A."/>
            <person name="Grigoriev I.V."/>
            <person name="Minto R.E."/>
            <person name="Hibbett D.S."/>
        </authorList>
    </citation>
    <scope>NUCLEOTIDE SEQUENCE [LARGE SCALE GENOMIC DNA]</scope>
    <source>
        <strain evidence="1 2">ATCC 64428</strain>
    </source>
</reference>
<keyword evidence="2" id="KW-1185">Reference proteome</keyword>
<proteinExistence type="predicted"/>
<dbReference type="OrthoDB" id="128536at2759"/>
<accession>A0A0D7AEG6</accession>